<dbReference type="Gene3D" id="1.10.357.40">
    <property type="entry name" value="YbiA-like"/>
    <property type="match status" value="1"/>
</dbReference>
<dbReference type="InterPro" id="IPR037238">
    <property type="entry name" value="YbiA-like_sf"/>
</dbReference>
<dbReference type="EMBL" id="PYFT01000001">
    <property type="protein sequence ID" value="PSR57136.1"/>
    <property type="molecule type" value="Genomic_DNA"/>
</dbReference>
<feature type="domain" description="NADAR" evidence="3">
    <location>
        <begin position="22"/>
        <end position="179"/>
    </location>
</feature>
<organism evidence="4 5">
    <name type="scientific">Adhaeribacter arboris</name>
    <dbReference type="NCBI Taxonomy" id="2072846"/>
    <lineage>
        <taxon>Bacteria</taxon>
        <taxon>Pseudomonadati</taxon>
        <taxon>Bacteroidota</taxon>
        <taxon>Cytophagia</taxon>
        <taxon>Cytophagales</taxon>
        <taxon>Hymenobacteraceae</taxon>
        <taxon>Adhaeribacter</taxon>
    </lineage>
</organism>
<protein>
    <submittedName>
        <fullName evidence="4">DUF1768 domain-containing protein</fullName>
    </submittedName>
</protein>
<accession>A0A2T2YNS0</accession>
<name>A0A2T2YNS0_9BACT</name>
<comment type="catalytic activity">
    <reaction evidence="1">
        <text>5-amino-6-(5-phospho-D-ribosylamino)uracil + H2O = 5,6-diaminouracil + D-ribose 5-phosphate</text>
        <dbReference type="Rhea" id="RHEA:55020"/>
        <dbReference type="ChEBI" id="CHEBI:15377"/>
        <dbReference type="ChEBI" id="CHEBI:46252"/>
        <dbReference type="ChEBI" id="CHEBI:58453"/>
        <dbReference type="ChEBI" id="CHEBI:78346"/>
    </reaction>
</comment>
<dbReference type="OrthoDB" id="67297at2"/>
<keyword evidence="5" id="KW-1185">Reference proteome</keyword>
<proteinExistence type="predicted"/>
<evidence type="ECO:0000256" key="1">
    <source>
        <dbReference type="ARBA" id="ARBA00000022"/>
    </source>
</evidence>
<comment type="catalytic activity">
    <reaction evidence="2">
        <text>2,5-diamino-6-hydroxy-4-(5-phosphoribosylamino)-pyrimidine + H2O = 2,5,6-triamino-4-hydroxypyrimidine + D-ribose 5-phosphate</text>
        <dbReference type="Rhea" id="RHEA:23436"/>
        <dbReference type="ChEBI" id="CHEBI:15377"/>
        <dbReference type="ChEBI" id="CHEBI:58614"/>
        <dbReference type="ChEBI" id="CHEBI:78346"/>
        <dbReference type="ChEBI" id="CHEBI:137796"/>
    </reaction>
</comment>
<dbReference type="CDD" id="cd15457">
    <property type="entry name" value="NADAR"/>
    <property type="match status" value="1"/>
</dbReference>
<dbReference type="Pfam" id="PF08719">
    <property type="entry name" value="NADAR"/>
    <property type="match status" value="1"/>
</dbReference>
<dbReference type="RefSeq" id="WP_106933308.1">
    <property type="nucleotide sequence ID" value="NZ_PYFT01000001.1"/>
</dbReference>
<evidence type="ECO:0000313" key="5">
    <source>
        <dbReference type="Proteomes" id="UP000240357"/>
    </source>
</evidence>
<sequence>MNYSIEWLKRNLEEGKRFKYLYFWGHQSNKKEITASCFSQWWVAPFTVDNVVYKTAEHWMMAQKAHLFGDSDAFDKIVKARTPGEAKAIGREVKNFDDSVWEEQRFEIVVNGSLQKFGQHQDLQEFLINTKDRILVEASPVDNIWGIGLSVDDKKAENPEHWEGLNLLGFALMETRDILNNNLKQLPPNHV</sequence>
<dbReference type="SUPFAM" id="SSF143990">
    <property type="entry name" value="YbiA-like"/>
    <property type="match status" value="1"/>
</dbReference>
<gene>
    <name evidence="4" type="ORF">AHMF7605_01575</name>
</gene>
<dbReference type="InterPro" id="IPR012816">
    <property type="entry name" value="NADAR"/>
</dbReference>
<dbReference type="AlphaFoldDB" id="A0A2T2YNS0"/>
<evidence type="ECO:0000259" key="3">
    <source>
        <dbReference type="Pfam" id="PF08719"/>
    </source>
</evidence>
<evidence type="ECO:0000313" key="4">
    <source>
        <dbReference type="EMBL" id="PSR57136.1"/>
    </source>
</evidence>
<comment type="caution">
    <text evidence="4">The sequence shown here is derived from an EMBL/GenBank/DDBJ whole genome shotgun (WGS) entry which is preliminary data.</text>
</comment>
<dbReference type="NCBIfam" id="TIGR02464">
    <property type="entry name" value="ribofla_fusion"/>
    <property type="match status" value="1"/>
</dbReference>
<dbReference type="Proteomes" id="UP000240357">
    <property type="component" value="Unassembled WGS sequence"/>
</dbReference>
<reference evidence="4 5" key="1">
    <citation type="submission" date="2018-03" db="EMBL/GenBank/DDBJ databases">
        <title>Adhaeribacter sp. HMF7605 Genome sequencing and assembly.</title>
        <authorList>
            <person name="Kang H."/>
            <person name="Kang J."/>
            <person name="Cha I."/>
            <person name="Kim H."/>
            <person name="Joh K."/>
        </authorList>
    </citation>
    <scope>NUCLEOTIDE SEQUENCE [LARGE SCALE GENOMIC DNA]</scope>
    <source>
        <strain evidence="4 5">HMF7605</strain>
    </source>
</reference>
<evidence type="ECO:0000256" key="2">
    <source>
        <dbReference type="ARBA" id="ARBA00000751"/>
    </source>
</evidence>